<keyword evidence="1" id="KW-0175">Coiled coil</keyword>
<protein>
    <submittedName>
        <fullName evidence="3">Uncharacterized protein</fullName>
    </submittedName>
</protein>
<sequence length="163" mass="18653">MNKIEGLTTIEAESVLLDQIIDFNKKYARYVTCNDSTMNPNNILNCSTVDLDYNTVQDVYSKILVQTTNGDNVYGSILDVSNTRLSNNINYAVYDASRVYIKNTYNSDILNLRSELDEKLKELNAKNDSISAEYKNRFDSTIYSGLMLTVLVTSMLYYIFQRV</sequence>
<dbReference type="AlphaFoldDB" id="A0A6C0EAH6"/>
<evidence type="ECO:0000313" key="3">
    <source>
        <dbReference type="EMBL" id="QHT25393.1"/>
    </source>
</evidence>
<dbReference type="EMBL" id="MN739766">
    <property type="protein sequence ID" value="QHT25393.1"/>
    <property type="molecule type" value="Genomic_DNA"/>
</dbReference>
<feature type="coiled-coil region" evidence="1">
    <location>
        <begin position="102"/>
        <end position="133"/>
    </location>
</feature>
<keyword evidence="2" id="KW-1133">Transmembrane helix</keyword>
<evidence type="ECO:0000256" key="2">
    <source>
        <dbReference type="SAM" id="Phobius"/>
    </source>
</evidence>
<accession>A0A6C0EAH6</accession>
<organism evidence="3">
    <name type="scientific">viral metagenome</name>
    <dbReference type="NCBI Taxonomy" id="1070528"/>
    <lineage>
        <taxon>unclassified sequences</taxon>
        <taxon>metagenomes</taxon>
        <taxon>organismal metagenomes</taxon>
    </lineage>
</organism>
<proteinExistence type="predicted"/>
<reference evidence="3" key="1">
    <citation type="journal article" date="2020" name="Nature">
        <title>Giant virus diversity and host interactions through global metagenomics.</title>
        <authorList>
            <person name="Schulz F."/>
            <person name="Roux S."/>
            <person name="Paez-Espino D."/>
            <person name="Jungbluth S."/>
            <person name="Walsh D.A."/>
            <person name="Denef V.J."/>
            <person name="McMahon K.D."/>
            <person name="Konstantinidis K.T."/>
            <person name="Eloe-Fadrosh E.A."/>
            <person name="Kyrpides N.C."/>
            <person name="Woyke T."/>
        </authorList>
    </citation>
    <scope>NUCLEOTIDE SEQUENCE</scope>
    <source>
        <strain evidence="3">GVMAG-M-3300023179-152</strain>
    </source>
</reference>
<keyword evidence="2" id="KW-0812">Transmembrane</keyword>
<evidence type="ECO:0000256" key="1">
    <source>
        <dbReference type="SAM" id="Coils"/>
    </source>
</evidence>
<name>A0A6C0EAH6_9ZZZZ</name>
<feature type="transmembrane region" description="Helical" evidence="2">
    <location>
        <begin position="141"/>
        <end position="160"/>
    </location>
</feature>
<keyword evidence="2" id="KW-0472">Membrane</keyword>